<organism evidence="3 4">
    <name type="scientific">Lyophyllum shimeji</name>
    <name type="common">Hon-shimeji</name>
    <name type="synonym">Tricholoma shimeji</name>
    <dbReference type="NCBI Taxonomy" id="47721"/>
    <lineage>
        <taxon>Eukaryota</taxon>
        <taxon>Fungi</taxon>
        <taxon>Dikarya</taxon>
        <taxon>Basidiomycota</taxon>
        <taxon>Agaricomycotina</taxon>
        <taxon>Agaricomycetes</taxon>
        <taxon>Agaricomycetidae</taxon>
        <taxon>Agaricales</taxon>
        <taxon>Tricholomatineae</taxon>
        <taxon>Lyophyllaceae</taxon>
        <taxon>Lyophyllum</taxon>
    </lineage>
</organism>
<dbReference type="InterPro" id="IPR039514">
    <property type="entry name" value="6GAL-like"/>
</dbReference>
<gene>
    <name evidence="3" type="ORF">LshimejAT787_0409540</name>
</gene>
<dbReference type="SUPFAM" id="SSF51445">
    <property type="entry name" value="(Trans)glycosidases"/>
    <property type="match status" value="1"/>
</dbReference>
<dbReference type="Gene3D" id="3.20.20.80">
    <property type="entry name" value="Glycosidases"/>
    <property type="match status" value="1"/>
</dbReference>
<protein>
    <submittedName>
        <fullName evidence="3">O-Glycosyl hydrolase family 30</fullName>
    </submittedName>
</protein>
<feature type="chain" id="PRO_5040169918" evidence="1">
    <location>
        <begin position="23"/>
        <end position="491"/>
    </location>
</feature>
<reference evidence="3" key="1">
    <citation type="submission" date="2022-07" db="EMBL/GenBank/DDBJ databases">
        <title>The genome of Lyophyllum shimeji provides insight into the initial evolution of ectomycorrhizal fungal genome.</title>
        <authorList>
            <person name="Kobayashi Y."/>
            <person name="Shibata T."/>
            <person name="Hirakawa H."/>
            <person name="Shigenobu S."/>
            <person name="Nishiyama T."/>
            <person name="Yamada A."/>
            <person name="Hasebe M."/>
            <person name="Kawaguchi M."/>
        </authorList>
    </citation>
    <scope>NUCLEOTIDE SEQUENCE</scope>
    <source>
        <strain evidence="3">AT787</strain>
    </source>
</reference>
<dbReference type="InterPro" id="IPR013780">
    <property type="entry name" value="Glyco_hydro_b"/>
</dbReference>
<dbReference type="EMBL" id="BRPK01000004">
    <property type="protein sequence ID" value="GLB37903.1"/>
    <property type="molecule type" value="Genomic_DNA"/>
</dbReference>
<evidence type="ECO:0000313" key="4">
    <source>
        <dbReference type="Proteomes" id="UP001063166"/>
    </source>
</evidence>
<accession>A0A9P3PL34</accession>
<dbReference type="InterPro" id="IPR017853">
    <property type="entry name" value="GH"/>
</dbReference>
<dbReference type="InterPro" id="IPR039743">
    <property type="entry name" value="6GAL/EXGAL"/>
</dbReference>
<feature type="domain" description="Endo-beta-1,6-galactanase-like" evidence="2">
    <location>
        <begin position="29"/>
        <end position="338"/>
    </location>
</feature>
<proteinExistence type="predicted"/>
<keyword evidence="4" id="KW-1185">Reference proteome</keyword>
<dbReference type="GO" id="GO:0004553">
    <property type="term" value="F:hydrolase activity, hydrolyzing O-glycosyl compounds"/>
    <property type="evidence" value="ECO:0007669"/>
    <property type="project" value="InterPro"/>
</dbReference>
<keyword evidence="1" id="KW-0732">Signal</keyword>
<dbReference type="PANTHER" id="PTHR42767:SF1">
    <property type="entry name" value="ENDO-BETA-1,6-GALACTANASE-LIKE DOMAIN-CONTAINING PROTEIN"/>
    <property type="match status" value="1"/>
</dbReference>
<feature type="signal peptide" evidence="1">
    <location>
        <begin position="1"/>
        <end position="22"/>
    </location>
</feature>
<dbReference type="Proteomes" id="UP001063166">
    <property type="component" value="Unassembled WGS sequence"/>
</dbReference>
<dbReference type="AlphaFoldDB" id="A0A9P3PL34"/>
<evidence type="ECO:0000313" key="3">
    <source>
        <dbReference type="EMBL" id="GLB37903.1"/>
    </source>
</evidence>
<comment type="caution">
    <text evidence="3">The sequence shown here is derived from an EMBL/GenBank/DDBJ whole genome shotgun (WGS) entry which is preliminary data.</text>
</comment>
<dbReference type="Gene3D" id="2.60.40.1180">
    <property type="entry name" value="Golgi alpha-mannosidase II"/>
    <property type="match status" value="1"/>
</dbReference>
<dbReference type="PANTHER" id="PTHR42767">
    <property type="entry name" value="ENDO-BETA-1,6-GALACTANASE"/>
    <property type="match status" value="1"/>
</dbReference>
<name>A0A9P3PL34_LYOSH</name>
<sequence>MLKPLAITFLTTSLPWLGAVHAASVSSTPAQTFHGIGGSGAWWPNDLYHFPDTVRQNLSSLLFSPSGLGLSSYRYNVGAGGVGVSNPTRAPQTFYVSPGVYDWTRDAAGVYFLQEAAKRGVPHLTAFANSAPAALTSNGASCGGTFVRGTGAAYGTYLADVVAHFRAQGVNIDLVSPMNEPDSSFGPTPCGQEGMQVQPSQRPEVINGMYNALSAKGLTSSVGILADESNNLSNAGNEYASWLPQVLDRVAAIVHHTYDFPSDASYSTYISNTKNAYPSKVTWMSEICCSLGNPDGTGKGWSQGYDPTIKNALMFAGLVFQSLVLASEPHYDFWTLVSNQLGCSPLNNPSCPTTANSNGWNDGLIYYDPNYATNKNYAIYIKKQFWTYKHFGNFVKPGSQRHPIIGSDANKFTMAVADASTYYILAMNPNAADTSLTLTFPDAACATQAFRTSATEDFTQLSGAVKSGSSWALALKGTSLTTYIFDRTRSC</sequence>
<evidence type="ECO:0000259" key="2">
    <source>
        <dbReference type="Pfam" id="PF14587"/>
    </source>
</evidence>
<evidence type="ECO:0000256" key="1">
    <source>
        <dbReference type="SAM" id="SignalP"/>
    </source>
</evidence>
<keyword evidence="3" id="KW-0378">Hydrolase</keyword>
<dbReference type="Pfam" id="PF14587">
    <property type="entry name" value="Glyco_hydr_30_2"/>
    <property type="match status" value="1"/>
</dbReference>
<dbReference type="OrthoDB" id="2012278at2759"/>